<dbReference type="EMBL" id="JANFAV010000013">
    <property type="protein sequence ID" value="MCW6536503.1"/>
    <property type="molecule type" value="Genomic_DNA"/>
</dbReference>
<evidence type="ECO:0000259" key="2">
    <source>
        <dbReference type="PROSITE" id="PS51208"/>
    </source>
</evidence>
<dbReference type="SMART" id="SM00869">
    <property type="entry name" value="Autotransporter"/>
    <property type="match status" value="1"/>
</dbReference>
<dbReference type="Gene3D" id="2.40.128.130">
    <property type="entry name" value="Autotransporter beta-domain"/>
    <property type="match status" value="1"/>
</dbReference>
<dbReference type="PROSITE" id="PS51208">
    <property type="entry name" value="AUTOTRANSPORTER"/>
    <property type="match status" value="1"/>
</dbReference>
<organism evidence="3 4">
    <name type="scientific">Sphingomonas lycopersici</name>
    <dbReference type="NCBI Taxonomy" id="2951807"/>
    <lineage>
        <taxon>Bacteria</taxon>
        <taxon>Pseudomonadati</taxon>
        <taxon>Pseudomonadota</taxon>
        <taxon>Alphaproteobacteria</taxon>
        <taxon>Sphingomonadales</taxon>
        <taxon>Sphingomonadaceae</taxon>
        <taxon>Sphingomonas</taxon>
    </lineage>
</organism>
<evidence type="ECO:0000313" key="4">
    <source>
        <dbReference type="Proteomes" id="UP001165565"/>
    </source>
</evidence>
<dbReference type="CDD" id="cd01344">
    <property type="entry name" value="PL2_Passenger_AT"/>
    <property type="match status" value="1"/>
</dbReference>
<evidence type="ECO:0000313" key="3">
    <source>
        <dbReference type="EMBL" id="MCW6536503.1"/>
    </source>
</evidence>
<proteinExistence type="predicted"/>
<dbReference type="PANTHER" id="PTHR35037:SF3">
    <property type="entry name" value="C-TERMINAL REGION OF AIDA-LIKE PROTEIN"/>
    <property type="match status" value="1"/>
</dbReference>
<sequence length="2512" mass="245131">MPGLLELQQGTIVFDKNTAAGALPSVVGGTGAVIFQQDSAVSVASIGGAISVLQSGSGTTALGPSSYSGGATIANGKLSIGAETALGTGAFTITGGALQWTGNGNIARSINWAANGAGVEVTPGASLTLTQPLLGGGTLLKSGAGTLILNGDNTYAGGTTIAAGTLRVNGSILGNVQDDGMLIFGNSAAYAYTGQIGGSGALTTSGAGLLTLTGSSDYNGATTVNGSGGLLVTNRAIVTYRGGTTLSAGQLLVNGGAKMTSGGPTTLSSGNTALAVDGQGSAFGTAAMNVAGSNGRVVAVNVTNGGHLDLTAGGMSLRTQLGTARFTIDGTGSQADMAGGLALAGGPNTGGAVTISGGGALHTAAASTVGTAAGNPQNGTTRLLDISITGAGSNWTSSDALLMTNGRFMLDQGGAATFTNATFGSVSAALPATVTVSGAGSSLTTTTAGDLVIGSGAGTGALTLSNGGAVNVAGTLVLADAGTATGILNIGGGEGQGAAAAGAFTAPVLTLGSATSRINFNHTDMDYIFGAAVSGEGAINQVAGDTNMTGNSALFTGTTTVSGGALRVNGTLGSAASLVNVQGGGRLGGAGTIGGNVTIASGGTLAPGNSPGTLTIAGDLALSSGSLLDYEFGHSDVIGGPLNDLTVVGGNLTLAGTIDVTVTPGGNFDVGLYRVISYGGTLNDQGLAVGTMPADAIVQVQTSIAHQVNLVNIAGVDVNFWDGGGAGSDGIVSGGSGTWRRGAGNDNWTLADGTLNTAYHDGAFAIFSAAPGTVTVDSGGGAVTASGLQFASDGYILTGDAITLTAPQSVIRVGDGTLAGAGYTATIASALTSDGDLEKRDLGTLVLTGADSVAGDLYIRAGELRLADGGTVSSVNGWVGGGIGDQARLTVTGRNASGGASTWTVGALSVGSGGTGELTIADGGTIMSDGAVIGDDSAGQALVTGTGSAWQIAGRLNVGLWETGALRIADSALVSSQDAVVGASAHGDAVVTGPGTSFVSAAQLTVGSFGSGTLRIEDGASVTSDQGYIGANADGSVVVTGPGSNWQVTRYNMTVGNQGNGALTIEDGGLVHAEGGLLLGVATGVSGSLALNGTAANRGVLETSQVVAGQGAVTFALDGGLVRATRNNGTFFTGFDARDITLGANGGVIDTNGYSIGISPRFTGTGALIKDGAGVLTLTGANIYTGGTTIAAGVLQLGNGGTAGSIVGDVANNGSLVFFHSDDIGFSGLISGTGSVVQNGPGVLTLTADNSYAGQTLVNTGTLRINGDQSAATGLTTVFSGATLAGSGIIGGSVDMRDGATLAPGNSPGTLTINGNLTLAAGSTLAYEFGARNTVGGPLNDLVNVGGNLTLDGTLNVTVPAGGSFDIGLYRLFNYAGTLTDNGLALGTMPAGPALTVQTSIAGQVNLVNTGGALLNFWDGSAGANKLNNMVDGGSGMWRTALDNSWTEATGAVNAAYDNGAFAIFAGAGGVVTIDNSLGPVTASGLQFATTNYRIQGDALTLTGPQSVIRVGDGTSAGLGYSVIITSEITGSTQLVKTDVGRLELLGTNSYTGGTALTGGTLRIARDANLGAATGGLSFNGGTLNTTADLTSARAVDLAGQGVFSVDAGTTLTLTGNLTGAGLIGKVGAGTLVLGGTGSQTGGIEAVQGALFVNGDYRAATGPVIIDQLATLGGTGTIGGNVNLRGTLAPGAGGVGALTINGDLLISQTATLAYELGQANVSGGALNDLVNVGGNLTLDGTLNVSTPAGGDFGAGVYRLFNYGGTLTDNGLTLGSMPGGSNVAVQTSVAGQVNLVNFAGLSLNFWDGASGPKGNGVINGGSGAWQNGTGNDNWTDANGVVNAAYSDGAFAVFGGSAGTVSVDNSLGAVTAAGMQFATNGYTLTGDTITLTAPQSVIRVGDGSSAGAGFVATINAALAGDAQLVKTDAGTLVLGGTNGYTGGTAINGGTLQIARDASLGAASGGVSFDGGTLATSATFASNRAVTVAGTGTIATANATTLTLAGPLSGGGALTKAGAGTLLLTGNGGGYSGATTIAAGTLAVTGTLGGTVNVASGARLEGTGSVGGVTNLGIVAPGRDGFGTLTAASYTGVGGRLEIETILGGDASQSDRLVTGATAGRTTIDLINRGGLGAQTVEGIKIVDVTGASDGTFVLHGDYAIGGEQAVIAGAYGYRLYKGGVATPTDGDWYLRSTLLVAPEQPQVPLYQPGVPVYEAYGQTLLALTDVGTMQQRTGNRQWAATESGKPSGIWGRMQAGRSRPNATVSTSLADVNVDSWKMEIGADHVLSERGDGASLVLGVLGGYGEANAGIASVYGGGSIKTKGYSAGATLTWFGPKGFYIDGRAQATWFDSRLRSAVLGTLAEGNHGFGQTYSLEVGKRAPVGGKLSVTPQIQMVYQHVAFDRFTDPHGATVSSHLGGSLKSRWGLSVERQDAGSYLYGIANLSYEWLDGTVADVAGTPIRRENHHLWGELGVGGSALIGNRLTLFAEASANTAINDFGKSYSVKGNAGIRLAF</sequence>
<dbReference type="InterPro" id="IPR030895">
    <property type="entry name" value="T5SS_PEPC_rpt"/>
</dbReference>
<dbReference type="InterPro" id="IPR005546">
    <property type="entry name" value="Autotransporte_beta"/>
</dbReference>
<dbReference type="InterPro" id="IPR012332">
    <property type="entry name" value="Autotransporter_pectin_lyase_C"/>
</dbReference>
<feature type="domain" description="Autotransporter" evidence="2">
    <location>
        <begin position="2240"/>
        <end position="2512"/>
    </location>
</feature>
<dbReference type="Pfam" id="PF12951">
    <property type="entry name" value="PATR"/>
    <property type="match status" value="10"/>
</dbReference>
<comment type="caution">
    <text evidence="3">The sequence shown here is derived from an EMBL/GenBank/DDBJ whole genome shotgun (WGS) entry which is preliminary data.</text>
</comment>
<dbReference type="InterPro" id="IPR043990">
    <property type="entry name" value="AC_1"/>
</dbReference>
<gene>
    <name evidence="3" type="ORF">NEE01_17125</name>
</gene>
<evidence type="ECO:0000256" key="1">
    <source>
        <dbReference type="ARBA" id="ARBA00022729"/>
    </source>
</evidence>
<keyword evidence="4" id="KW-1185">Reference proteome</keyword>
<dbReference type="NCBIfam" id="TIGR04393">
    <property type="entry name" value="rpt_T5SS_PEPC"/>
    <property type="match status" value="4"/>
</dbReference>
<dbReference type="PANTHER" id="PTHR35037">
    <property type="entry name" value="C-TERMINAL REGION OF AIDA-LIKE PROTEIN"/>
    <property type="match status" value="1"/>
</dbReference>
<reference evidence="3" key="1">
    <citation type="submission" date="2022-06" db="EMBL/GenBank/DDBJ databases">
        <title>Sphingomonas sp. nov. isolated from rhizosphere soil of tomato.</title>
        <authorList>
            <person name="Dong H."/>
            <person name="Gao R."/>
        </authorList>
    </citation>
    <scope>NUCLEOTIDE SEQUENCE</scope>
    <source>
        <strain evidence="3">MMSM24</strain>
    </source>
</reference>
<dbReference type="Gene3D" id="2.160.20.20">
    <property type="match status" value="3"/>
</dbReference>
<name>A0AA41ZIU9_9SPHN</name>
<dbReference type="NCBIfam" id="TIGR02601">
    <property type="entry name" value="autotrns_rpt"/>
    <property type="match status" value="6"/>
</dbReference>
<dbReference type="InterPro" id="IPR036709">
    <property type="entry name" value="Autotransporte_beta_dom_sf"/>
</dbReference>
<accession>A0AA41ZIU9</accession>
<dbReference type="InterPro" id="IPR013425">
    <property type="entry name" value="Autotrns_rpt"/>
</dbReference>
<dbReference type="GO" id="GO:0019867">
    <property type="term" value="C:outer membrane"/>
    <property type="evidence" value="ECO:0007669"/>
    <property type="project" value="InterPro"/>
</dbReference>
<dbReference type="SUPFAM" id="SSF103515">
    <property type="entry name" value="Autotransporter"/>
    <property type="match status" value="1"/>
</dbReference>
<dbReference type="InterPro" id="IPR011050">
    <property type="entry name" value="Pectin_lyase_fold/virulence"/>
</dbReference>
<dbReference type="InterPro" id="IPR006315">
    <property type="entry name" value="OM_autotransptr_brl_dom"/>
</dbReference>
<keyword evidence="1" id="KW-0732">Signal</keyword>
<dbReference type="Proteomes" id="UP001165565">
    <property type="component" value="Unassembled WGS sequence"/>
</dbReference>
<dbReference type="NCBIfam" id="TIGR01414">
    <property type="entry name" value="autotrans_barl"/>
    <property type="match status" value="1"/>
</dbReference>
<protein>
    <submittedName>
        <fullName evidence="3">Autotransporter outer membrane beta-barrel domain-containing protein</fullName>
    </submittedName>
</protein>
<dbReference type="SUPFAM" id="SSF51126">
    <property type="entry name" value="Pectin lyase-like"/>
    <property type="match status" value="6"/>
</dbReference>
<dbReference type="InterPro" id="IPR051551">
    <property type="entry name" value="Autotransporter_adhesion"/>
</dbReference>